<evidence type="ECO:0000313" key="3">
    <source>
        <dbReference type="EMBL" id="EJT99061.1"/>
    </source>
</evidence>
<feature type="signal peptide" evidence="2">
    <location>
        <begin position="1"/>
        <end position="18"/>
    </location>
</feature>
<reference evidence="3 4" key="1">
    <citation type="journal article" date="2012" name="Science">
        <title>The Paleozoic origin of enzymatic lignin decomposition reconstructed from 31 fungal genomes.</title>
        <authorList>
            <person name="Floudas D."/>
            <person name="Binder M."/>
            <person name="Riley R."/>
            <person name="Barry K."/>
            <person name="Blanchette R.A."/>
            <person name="Henrissat B."/>
            <person name="Martinez A.T."/>
            <person name="Otillar R."/>
            <person name="Spatafora J.W."/>
            <person name="Yadav J.S."/>
            <person name="Aerts A."/>
            <person name="Benoit I."/>
            <person name="Boyd A."/>
            <person name="Carlson A."/>
            <person name="Copeland A."/>
            <person name="Coutinho P.M."/>
            <person name="de Vries R.P."/>
            <person name="Ferreira P."/>
            <person name="Findley K."/>
            <person name="Foster B."/>
            <person name="Gaskell J."/>
            <person name="Glotzer D."/>
            <person name="Gorecki P."/>
            <person name="Heitman J."/>
            <person name="Hesse C."/>
            <person name="Hori C."/>
            <person name="Igarashi K."/>
            <person name="Jurgens J.A."/>
            <person name="Kallen N."/>
            <person name="Kersten P."/>
            <person name="Kohler A."/>
            <person name="Kuees U."/>
            <person name="Kumar T.K.A."/>
            <person name="Kuo A."/>
            <person name="LaButti K."/>
            <person name="Larrondo L.F."/>
            <person name="Lindquist E."/>
            <person name="Ling A."/>
            <person name="Lombard V."/>
            <person name="Lucas S."/>
            <person name="Lundell T."/>
            <person name="Martin R."/>
            <person name="McLaughlin D.J."/>
            <person name="Morgenstern I."/>
            <person name="Morin E."/>
            <person name="Murat C."/>
            <person name="Nagy L.G."/>
            <person name="Nolan M."/>
            <person name="Ohm R.A."/>
            <person name="Patyshakuliyeva A."/>
            <person name="Rokas A."/>
            <person name="Ruiz-Duenas F.J."/>
            <person name="Sabat G."/>
            <person name="Salamov A."/>
            <person name="Samejima M."/>
            <person name="Schmutz J."/>
            <person name="Slot J.C."/>
            <person name="St John F."/>
            <person name="Stenlid J."/>
            <person name="Sun H."/>
            <person name="Sun S."/>
            <person name="Syed K."/>
            <person name="Tsang A."/>
            <person name="Wiebenga A."/>
            <person name="Young D."/>
            <person name="Pisabarro A."/>
            <person name="Eastwood D.C."/>
            <person name="Martin F."/>
            <person name="Cullen D."/>
            <person name="Grigoriev I.V."/>
            <person name="Hibbett D.S."/>
        </authorList>
    </citation>
    <scope>NUCLEOTIDE SEQUENCE [LARGE SCALE GENOMIC DNA]</scope>
    <source>
        <strain evidence="3 4">DJM-731 SS1</strain>
    </source>
</reference>
<sequence length="107" mass="11483">MQITSVVALAALAAGIAAKPIPDEPSGHAEAGAPATEAHHLPGSETKEAPSSSSLAEKRRIFLTGMRFGEEATRKAFLQGLHFGELEEAERLAGERLHEIKQLEREE</sequence>
<dbReference type="GeneID" id="63684107"/>
<proteinExistence type="predicted"/>
<keyword evidence="2" id="KW-0732">Signal</keyword>
<feature type="chain" id="PRO_5004067407" evidence="2">
    <location>
        <begin position="19"/>
        <end position="107"/>
    </location>
</feature>
<evidence type="ECO:0000256" key="2">
    <source>
        <dbReference type="SAM" id="SignalP"/>
    </source>
</evidence>
<keyword evidence="4" id="KW-1185">Reference proteome</keyword>
<gene>
    <name evidence="3" type="ORF">DACRYDRAFT_110383</name>
</gene>
<evidence type="ECO:0000313" key="4">
    <source>
        <dbReference type="Proteomes" id="UP000030653"/>
    </source>
</evidence>
<feature type="compositionally biased region" description="Basic and acidic residues" evidence="1">
    <location>
        <begin position="37"/>
        <end position="48"/>
    </location>
</feature>
<dbReference type="Proteomes" id="UP000030653">
    <property type="component" value="Unassembled WGS sequence"/>
</dbReference>
<dbReference type="AlphaFoldDB" id="M5FZS2"/>
<feature type="non-terminal residue" evidence="3">
    <location>
        <position position="107"/>
    </location>
</feature>
<feature type="region of interest" description="Disordered" evidence="1">
    <location>
        <begin position="19"/>
        <end position="56"/>
    </location>
</feature>
<protein>
    <submittedName>
        <fullName evidence="3">Uncharacterized protein</fullName>
    </submittedName>
</protein>
<dbReference type="HOGENOM" id="CLU_2216092_0_0_1"/>
<evidence type="ECO:0000256" key="1">
    <source>
        <dbReference type="SAM" id="MobiDB-lite"/>
    </source>
</evidence>
<dbReference type="RefSeq" id="XP_040625959.1">
    <property type="nucleotide sequence ID" value="XM_040769045.1"/>
</dbReference>
<dbReference type="EMBL" id="JH795871">
    <property type="protein sequence ID" value="EJT99061.1"/>
    <property type="molecule type" value="Genomic_DNA"/>
</dbReference>
<accession>M5FZS2</accession>
<name>M5FZS2_DACPD</name>
<organism evidence="3 4">
    <name type="scientific">Dacryopinax primogenitus (strain DJM 731)</name>
    <name type="common">Brown rot fungus</name>
    <dbReference type="NCBI Taxonomy" id="1858805"/>
    <lineage>
        <taxon>Eukaryota</taxon>
        <taxon>Fungi</taxon>
        <taxon>Dikarya</taxon>
        <taxon>Basidiomycota</taxon>
        <taxon>Agaricomycotina</taxon>
        <taxon>Dacrymycetes</taxon>
        <taxon>Dacrymycetales</taxon>
        <taxon>Dacrymycetaceae</taxon>
        <taxon>Dacryopinax</taxon>
    </lineage>
</organism>